<dbReference type="InterPro" id="IPR005101">
    <property type="entry name" value="Cryptochr/Photolyase_FAD-bd"/>
</dbReference>
<proteinExistence type="inferred from homology"/>
<comment type="caution">
    <text evidence="7">The sequence shown here is derived from an EMBL/GenBank/DDBJ whole genome shotgun (WGS) entry which is preliminary data.</text>
</comment>
<feature type="binding site" evidence="4">
    <location>
        <position position="294"/>
    </location>
    <ligand>
        <name>FAD</name>
        <dbReference type="ChEBI" id="CHEBI:57692"/>
    </ligand>
</feature>
<feature type="domain" description="Photolyase/cryptochrome alpha/beta" evidence="6">
    <location>
        <begin position="50"/>
        <end position="190"/>
    </location>
</feature>
<dbReference type="OrthoDB" id="435881at2759"/>
<dbReference type="Pfam" id="PF03441">
    <property type="entry name" value="FAD_binding_7"/>
    <property type="match status" value="1"/>
</dbReference>
<comment type="similarity">
    <text evidence="1">Belongs to the DNA photolyase class-1 family.</text>
</comment>
<dbReference type="PRINTS" id="PR00147">
    <property type="entry name" value="DNAPHOTLYASE"/>
</dbReference>
<evidence type="ECO:0000313" key="7">
    <source>
        <dbReference type="EMBL" id="KAF2150402.1"/>
    </source>
</evidence>
<dbReference type="Pfam" id="PF00875">
    <property type="entry name" value="DNA_photolyase"/>
    <property type="match status" value="1"/>
</dbReference>
<evidence type="ECO:0000259" key="6">
    <source>
        <dbReference type="PROSITE" id="PS51645"/>
    </source>
</evidence>
<dbReference type="Gene3D" id="1.10.579.10">
    <property type="entry name" value="DNA Cyclobutane Dipyrimidine Photolyase, subunit A, domain 3"/>
    <property type="match status" value="1"/>
</dbReference>
<dbReference type="PROSITE" id="PS51645">
    <property type="entry name" value="PHR_CRY_ALPHA_BETA"/>
    <property type="match status" value="1"/>
</dbReference>
<dbReference type="EMBL" id="ML996089">
    <property type="protein sequence ID" value="KAF2150402.1"/>
    <property type="molecule type" value="Genomic_DNA"/>
</dbReference>
<feature type="binding site" evidence="4">
    <location>
        <position position="341"/>
    </location>
    <ligand>
        <name>FAD</name>
        <dbReference type="ChEBI" id="CHEBI:57692"/>
    </ligand>
</feature>
<dbReference type="InterPro" id="IPR036155">
    <property type="entry name" value="Crypto/Photolyase_N_sf"/>
</dbReference>
<evidence type="ECO:0000313" key="8">
    <source>
        <dbReference type="Proteomes" id="UP000799439"/>
    </source>
</evidence>
<dbReference type="SUPFAM" id="SSF52425">
    <property type="entry name" value="Cryptochrome/photolyase, N-terminal domain"/>
    <property type="match status" value="1"/>
</dbReference>
<evidence type="ECO:0000256" key="2">
    <source>
        <dbReference type="ARBA" id="ARBA00022630"/>
    </source>
</evidence>
<dbReference type="Gene3D" id="3.40.50.620">
    <property type="entry name" value="HUPs"/>
    <property type="match status" value="1"/>
</dbReference>
<dbReference type="SUPFAM" id="SSF48173">
    <property type="entry name" value="Cryptochrome/photolyase FAD-binding domain"/>
    <property type="match status" value="1"/>
</dbReference>
<dbReference type="InterPro" id="IPR002081">
    <property type="entry name" value="Cryptochrome/DNA_photolyase_1"/>
</dbReference>
<dbReference type="AlphaFoldDB" id="A0A9P4MEW3"/>
<feature type="binding site" evidence="4">
    <location>
        <begin position="344"/>
        <end position="351"/>
    </location>
    <ligand>
        <name>FAD</name>
        <dbReference type="ChEBI" id="CHEBI:57692"/>
    </ligand>
</feature>
<keyword evidence="2 4" id="KW-0285">Flavoprotein</keyword>
<dbReference type="InterPro" id="IPR036134">
    <property type="entry name" value="Crypto/Photolyase_FAD-like_sf"/>
</dbReference>
<dbReference type="PANTHER" id="PTHR11455">
    <property type="entry name" value="CRYPTOCHROME"/>
    <property type="match status" value="1"/>
</dbReference>
<organism evidence="7 8">
    <name type="scientific">Myriangium duriaei CBS 260.36</name>
    <dbReference type="NCBI Taxonomy" id="1168546"/>
    <lineage>
        <taxon>Eukaryota</taxon>
        <taxon>Fungi</taxon>
        <taxon>Dikarya</taxon>
        <taxon>Ascomycota</taxon>
        <taxon>Pezizomycotina</taxon>
        <taxon>Dothideomycetes</taxon>
        <taxon>Dothideomycetidae</taxon>
        <taxon>Myriangiales</taxon>
        <taxon>Myriangiaceae</taxon>
        <taxon>Myriangium</taxon>
    </lineage>
</organism>
<reference evidence="7" key="1">
    <citation type="journal article" date="2020" name="Stud. Mycol.">
        <title>101 Dothideomycetes genomes: a test case for predicting lifestyles and emergence of pathogens.</title>
        <authorList>
            <person name="Haridas S."/>
            <person name="Albert R."/>
            <person name="Binder M."/>
            <person name="Bloem J."/>
            <person name="Labutti K."/>
            <person name="Salamov A."/>
            <person name="Andreopoulos B."/>
            <person name="Baker S."/>
            <person name="Barry K."/>
            <person name="Bills G."/>
            <person name="Bluhm B."/>
            <person name="Cannon C."/>
            <person name="Castanera R."/>
            <person name="Culley D."/>
            <person name="Daum C."/>
            <person name="Ezra D."/>
            <person name="Gonzalez J."/>
            <person name="Henrissat B."/>
            <person name="Kuo A."/>
            <person name="Liang C."/>
            <person name="Lipzen A."/>
            <person name="Lutzoni F."/>
            <person name="Magnuson J."/>
            <person name="Mondo S."/>
            <person name="Nolan M."/>
            <person name="Ohm R."/>
            <person name="Pangilinan J."/>
            <person name="Park H.-J."/>
            <person name="Ramirez L."/>
            <person name="Alfaro M."/>
            <person name="Sun H."/>
            <person name="Tritt A."/>
            <person name="Yoshinaga Y."/>
            <person name="Zwiers L.-H."/>
            <person name="Turgeon B."/>
            <person name="Goodwin S."/>
            <person name="Spatafora J."/>
            <person name="Crous P."/>
            <person name="Grigoriev I."/>
        </authorList>
    </citation>
    <scope>NUCLEOTIDE SEQUENCE</scope>
    <source>
        <strain evidence="7">CBS 260.36</strain>
    </source>
</reference>
<dbReference type="InterPro" id="IPR006050">
    <property type="entry name" value="DNA_photolyase_N"/>
</dbReference>
<evidence type="ECO:0000256" key="4">
    <source>
        <dbReference type="PIRSR" id="PIRSR602081-1"/>
    </source>
</evidence>
<gene>
    <name evidence="7" type="ORF">K461DRAFT_295686</name>
</gene>
<protein>
    <submittedName>
        <fullName evidence="7">Deoxyribodipyrimidine photo-lyase</fullName>
    </submittedName>
</protein>
<feature type="region of interest" description="Disordered" evidence="5">
    <location>
        <begin position="1"/>
        <end position="31"/>
    </location>
</feature>
<feature type="binding site" evidence="4">
    <location>
        <begin position="442"/>
        <end position="444"/>
    </location>
    <ligand>
        <name>FAD</name>
        <dbReference type="ChEBI" id="CHEBI:57692"/>
    </ligand>
</feature>
<dbReference type="GO" id="GO:0043153">
    <property type="term" value="P:entrainment of circadian clock by photoperiod"/>
    <property type="evidence" value="ECO:0007669"/>
    <property type="project" value="TreeGrafter"/>
</dbReference>
<comment type="cofactor">
    <cofactor evidence="4">
        <name>FAD</name>
        <dbReference type="ChEBI" id="CHEBI:57692"/>
    </cofactor>
    <text evidence="4">Binds 1 FAD per subunit.</text>
</comment>
<dbReference type="Proteomes" id="UP000799439">
    <property type="component" value="Unassembled WGS sequence"/>
</dbReference>
<evidence type="ECO:0000256" key="3">
    <source>
        <dbReference type="ARBA" id="ARBA00022827"/>
    </source>
</evidence>
<dbReference type="GO" id="GO:0005634">
    <property type="term" value="C:nucleus"/>
    <property type="evidence" value="ECO:0007669"/>
    <property type="project" value="TreeGrafter"/>
</dbReference>
<dbReference type="GO" id="GO:0005737">
    <property type="term" value="C:cytoplasm"/>
    <property type="evidence" value="ECO:0007669"/>
    <property type="project" value="TreeGrafter"/>
</dbReference>
<keyword evidence="8" id="KW-1185">Reference proteome</keyword>
<keyword evidence="3 4" id="KW-0274">FAD</keyword>
<dbReference type="GO" id="GO:0003904">
    <property type="term" value="F:deoxyribodipyrimidine photo-lyase activity"/>
    <property type="evidence" value="ECO:0007669"/>
    <property type="project" value="TreeGrafter"/>
</dbReference>
<sequence length="534" mass="61246">MTKKHPRSPSPDNALRHPSTKRAKEIDAESPLSQLYEAMDAQNHDHSPRNVLHWFRSKDLRIEDNRGLHAASQKAGEGKGSLLTMYLFSPEDMEWHGTSPARVDFILETLKLMQQQLAEKNIPLAIVTAEQRSDKVAKVQEFIKNHDISHVYGNYEYEVDELRRDLKLAHQLAEDKEGQTTLQLCHDQTVVEPGTLTTGSGGPHKVFTPYHKAWLAEVGSDPSYLETVAAPEPNDSSAKKEFKTLFDSSIPSVPESKEFPSDDDRKRIRDLWPAGNAAGMQRLREFLNEKVEDYASTRSNPAADTSSRLSAYFSSGAVSVRQVLSTVSPKADFSSAGISAWVREVVFREFYRHMLVVAPHNSLNLPQNLKFDFVQWEDDEEGWRKWCEGKTGVPFVDAGMRQLEAEAWMHNRLRMNTASYLRANLLIDYRKGERWFAEKLVDWDLANNTQGWEPGYTVFNPVTQAEKNDPKGEYIRRWVPELREVEGKAVFDPYHRLSKEEFEKLGYPEPHVDFDETKRRCMERYKGDMKDADP</sequence>
<dbReference type="GO" id="GO:0071949">
    <property type="term" value="F:FAD binding"/>
    <property type="evidence" value="ECO:0007669"/>
    <property type="project" value="TreeGrafter"/>
</dbReference>
<feature type="binding site" evidence="4">
    <location>
        <begin position="306"/>
        <end position="310"/>
    </location>
    <ligand>
        <name>FAD</name>
        <dbReference type="ChEBI" id="CHEBI:57692"/>
    </ligand>
</feature>
<dbReference type="PANTHER" id="PTHR11455:SF18">
    <property type="entry name" value="SI:CH1073-390K14.1"/>
    <property type="match status" value="1"/>
</dbReference>
<dbReference type="GO" id="GO:0032922">
    <property type="term" value="P:circadian regulation of gene expression"/>
    <property type="evidence" value="ECO:0007669"/>
    <property type="project" value="TreeGrafter"/>
</dbReference>
<evidence type="ECO:0000256" key="1">
    <source>
        <dbReference type="ARBA" id="ARBA00005862"/>
    </source>
</evidence>
<dbReference type="Gene3D" id="1.25.40.80">
    <property type="match status" value="1"/>
</dbReference>
<accession>A0A9P4MEW3</accession>
<evidence type="ECO:0000256" key="5">
    <source>
        <dbReference type="SAM" id="MobiDB-lite"/>
    </source>
</evidence>
<dbReference type="GO" id="GO:0003677">
    <property type="term" value="F:DNA binding"/>
    <property type="evidence" value="ECO:0007669"/>
    <property type="project" value="TreeGrafter"/>
</dbReference>
<dbReference type="InterPro" id="IPR014729">
    <property type="entry name" value="Rossmann-like_a/b/a_fold"/>
</dbReference>
<name>A0A9P4MEW3_9PEZI</name>